<dbReference type="EMBL" id="SPUK01000005">
    <property type="protein sequence ID" value="TQV97100.1"/>
    <property type="molecule type" value="Genomic_DNA"/>
</dbReference>
<evidence type="ECO:0000313" key="2">
    <source>
        <dbReference type="Proteomes" id="UP000315783"/>
    </source>
</evidence>
<organism evidence="1 2">
    <name type="scientific">Cordyceps javanica</name>
    <dbReference type="NCBI Taxonomy" id="43265"/>
    <lineage>
        <taxon>Eukaryota</taxon>
        <taxon>Fungi</taxon>
        <taxon>Dikarya</taxon>
        <taxon>Ascomycota</taxon>
        <taxon>Pezizomycotina</taxon>
        <taxon>Sordariomycetes</taxon>
        <taxon>Hypocreomycetidae</taxon>
        <taxon>Hypocreales</taxon>
        <taxon>Cordycipitaceae</taxon>
        <taxon>Cordyceps</taxon>
    </lineage>
</organism>
<evidence type="ECO:0000313" key="1">
    <source>
        <dbReference type="EMBL" id="TQV97100.1"/>
    </source>
</evidence>
<reference evidence="1 2" key="1">
    <citation type="journal article" date="2019" name="Appl. Microbiol. Biotechnol.">
        <title>Genome sequence of Isaria javanica and comparative genome analysis insights into family S53 peptidase evolution in fungal entomopathogens.</title>
        <authorList>
            <person name="Lin R."/>
            <person name="Zhang X."/>
            <person name="Xin B."/>
            <person name="Zou M."/>
            <person name="Gao Y."/>
            <person name="Qin F."/>
            <person name="Hu Q."/>
            <person name="Xie B."/>
            <person name="Cheng X."/>
        </authorList>
    </citation>
    <scope>NUCLEOTIDE SEQUENCE [LARGE SCALE GENOMIC DNA]</scope>
    <source>
        <strain evidence="1 2">IJ1G</strain>
    </source>
</reference>
<protein>
    <submittedName>
        <fullName evidence="1">Uncharacterized protein</fullName>
    </submittedName>
</protein>
<name>A0A545V5V9_9HYPO</name>
<dbReference type="STRING" id="43265.A0A545V5V9"/>
<sequence length="162" mass="16847">MPRGGYDCTGAAPGSFASRLGRQMYPCGGGNTPRASQLAVFPGGAMPYQPAAAHVQAMGMAVNYGYSGAATPQTGLISQHQHQPQQQRACTYMSGPGFAPSQPQVQTYTPFGYAPSTMHTPMTAAVAGGAANPGLVYASNQAVYHQQASVYGAPQAPYYRHS</sequence>
<accession>A0A545V5V9</accession>
<dbReference type="Proteomes" id="UP000315783">
    <property type="component" value="Unassembled WGS sequence"/>
</dbReference>
<dbReference type="OrthoDB" id="4870284at2759"/>
<proteinExistence type="predicted"/>
<keyword evidence="2" id="KW-1185">Reference proteome</keyword>
<gene>
    <name evidence="1" type="ORF">IF1G_04340</name>
</gene>
<dbReference type="AlphaFoldDB" id="A0A545V5V9"/>
<comment type="caution">
    <text evidence="1">The sequence shown here is derived from an EMBL/GenBank/DDBJ whole genome shotgun (WGS) entry which is preliminary data.</text>
</comment>